<sequence>MDQRAKGPGGCGLCSGSSSPTLQKACGTEGQRHAKLPSVPCPLVGTVHYAQSRVSSAPAEAHYLLPMDHRPCPRAGAGGTREPTLGIEAVQGWSGGGLPGGEGAEVTAGKGSTEGGGRHEPPRSAWVWSRAELGEGRSPWEPWVPGLGQPPRWGLVGAGGLGLQPGCLRAALGGLRGLRVRDGTGHFLTQQQAGKSGTQTDLASVGGSLGAPRARKLCIGCRPRASSQGPSWSGSVRSWALRSRRYGLPHLLPRLWPHLHLASGLLAPGLFSWPIPLRPSATTRPSLPSSGWLVPGVPLGLGFLRRETGHGAGCLAREGPSEGRGWDCMPTSTGLSPHS</sequence>
<keyword evidence="2" id="KW-1185">Reference proteome</keyword>
<dbReference type="RefSeq" id="XP_025720748.1">
    <property type="nucleotide sequence ID" value="XM_025864963.1"/>
</dbReference>
<evidence type="ECO:0000256" key="1">
    <source>
        <dbReference type="SAM" id="MobiDB-lite"/>
    </source>
</evidence>
<protein>
    <submittedName>
        <fullName evidence="3 4">Uncharacterized protein LOC112817722</fullName>
    </submittedName>
</protein>
<reference key="1">
    <citation type="submission" date="2019-01" db="UniProtKB">
        <authorList>
            <consortium name="RefSeq"/>
        </authorList>
    </citation>
    <scope>IDENTIFICATION</scope>
</reference>
<dbReference type="Proteomes" id="UP000286641">
    <property type="component" value="Unplaced"/>
</dbReference>
<evidence type="ECO:0000313" key="2">
    <source>
        <dbReference type="Proteomes" id="UP000286641"/>
    </source>
</evidence>
<dbReference type="CTD" id="5753"/>
<organism evidence="2 4">
    <name type="scientific">Callorhinus ursinus</name>
    <name type="common">Northern fur seal</name>
    <dbReference type="NCBI Taxonomy" id="34884"/>
    <lineage>
        <taxon>Eukaryota</taxon>
        <taxon>Metazoa</taxon>
        <taxon>Chordata</taxon>
        <taxon>Craniata</taxon>
        <taxon>Vertebrata</taxon>
        <taxon>Euteleostomi</taxon>
        <taxon>Mammalia</taxon>
        <taxon>Eutheria</taxon>
        <taxon>Laurasiatheria</taxon>
        <taxon>Carnivora</taxon>
        <taxon>Caniformia</taxon>
        <taxon>Pinnipedia</taxon>
        <taxon>Otariidae</taxon>
        <taxon>Callorhinus</taxon>
    </lineage>
</organism>
<evidence type="ECO:0000313" key="4">
    <source>
        <dbReference type="RefSeq" id="XP_025720749.1"/>
    </source>
</evidence>
<name>A0A3Q7NIU0_CALUR</name>
<feature type="region of interest" description="Disordered" evidence="1">
    <location>
        <begin position="316"/>
        <end position="339"/>
    </location>
</feature>
<evidence type="ECO:0000313" key="3">
    <source>
        <dbReference type="RefSeq" id="XP_025720748.1"/>
    </source>
</evidence>
<feature type="compositionally biased region" description="Gly residues" evidence="1">
    <location>
        <begin position="94"/>
        <end position="103"/>
    </location>
</feature>
<dbReference type="AlphaFoldDB" id="A0A3Q7NIU0"/>
<gene>
    <name evidence="3 4" type="primary">LOC112817722</name>
</gene>
<reference evidence="3 4" key="2">
    <citation type="submission" date="2025-04" db="UniProtKB">
        <authorList>
            <consortium name="RefSeq"/>
        </authorList>
    </citation>
    <scope>IDENTIFICATION</scope>
    <source>
        <tissue evidence="3 4">Blood</tissue>
    </source>
</reference>
<feature type="compositionally biased region" description="Polar residues" evidence="1">
    <location>
        <begin position="330"/>
        <end position="339"/>
    </location>
</feature>
<dbReference type="RefSeq" id="XP_025720749.1">
    <property type="nucleotide sequence ID" value="XM_025864964.1"/>
</dbReference>
<feature type="region of interest" description="Disordered" evidence="1">
    <location>
        <begin position="94"/>
        <end position="123"/>
    </location>
</feature>
<proteinExistence type="predicted"/>
<accession>A0A3Q7NIU0</accession>